<evidence type="ECO:0000256" key="3">
    <source>
        <dbReference type="SAM" id="SignalP"/>
    </source>
</evidence>
<gene>
    <name evidence="4" type="ORF">AK812_SmicGene22854</name>
</gene>
<evidence type="ECO:0000256" key="2">
    <source>
        <dbReference type="SAM" id="Phobius"/>
    </source>
</evidence>
<reference evidence="4 5" key="1">
    <citation type="submission" date="2016-02" db="EMBL/GenBank/DDBJ databases">
        <title>Genome analysis of coral dinoflagellate symbionts highlights evolutionary adaptations to a symbiotic lifestyle.</title>
        <authorList>
            <person name="Aranda M."/>
            <person name="Li Y."/>
            <person name="Liew Y.J."/>
            <person name="Baumgarten S."/>
            <person name="Simakov O."/>
            <person name="Wilson M."/>
            <person name="Piel J."/>
            <person name="Ashoor H."/>
            <person name="Bougouffa S."/>
            <person name="Bajic V.B."/>
            <person name="Ryu T."/>
            <person name="Ravasi T."/>
            <person name="Bayer T."/>
            <person name="Micklem G."/>
            <person name="Kim H."/>
            <person name="Bhak J."/>
            <person name="Lajeunesse T.C."/>
            <person name="Voolstra C.R."/>
        </authorList>
    </citation>
    <scope>NUCLEOTIDE SEQUENCE [LARGE SCALE GENOMIC DNA]</scope>
    <source>
        <strain evidence="4 5">CCMP2467</strain>
    </source>
</reference>
<evidence type="ECO:0000313" key="5">
    <source>
        <dbReference type="Proteomes" id="UP000186817"/>
    </source>
</evidence>
<dbReference type="AlphaFoldDB" id="A0A1Q9DIQ9"/>
<feature type="region of interest" description="Disordered" evidence="1">
    <location>
        <begin position="1144"/>
        <end position="1163"/>
    </location>
</feature>
<keyword evidence="2" id="KW-1133">Transmembrane helix</keyword>
<accession>A0A1Q9DIQ9</accession>
<name>A0A1Q9DIQ9_SYMMI</name>
<feature type="transmembrane region" description="Helical" evidence="2">
    <location>
        <begin position="795"/>
        <end position="816"/>
    </location>
</feature>
<keyword evidence="2" id="KW-0472">Membrane</keyword>
<keyword evidence="3" id="KW-0732">Signal</keyword>
<comment type="caution">
    <text evidence="4">The sequence shown here is derived from an EMBL/GenBank/DDBJ whole genome shotgun (WGS) entry which is preliminary data.</text>
</comment>
<sequence>MLPMSLWRLCLILPSALAQTGEIGFLPRQVDALEGCQFLYNFRCCNYDYVGLGRSFGSNGTITARLKILPGTNATEGVDFDFYQDSVTWQDGDVDPKAMLMVIYNNDVYEPTKVVNLGIDADPASASSTSETTAYIRDDNDGGTVEISPTAIVLDERFGNMECLMWAERSGAVASGRTELTVEYTVCPEMVPERNRADANDYWSLPLTGPLVWEDGETGKKCVLRNLGFQAAIDLVWPDCCIGTNSSNNTLLFLINPDAEEEPEERVCLKASLSDISTATLPETSMLQSMIINDVNLMEELGLNCTRGLDCFLDVSKTSIVGGEVGLILDAKESDYKCPQVCNLTANSTQQMSYASYGNAEETFINLGKAMRDWQPGDKIICKCGGIAGGDVTHVATMELHGPYSENTASCVKSWATCDVPDLLGIGYKVGADHLRVLKSCDDTKTTPFELAMGSHAVYGADGVYRMESFEAMRPTVVGMYRMCWCRETAERNCTVNGDFSVSAGNFVYRGPNIRAVMDPYELGGGWGTFKVTEVYGTGLEAGDRAMVLPECGEEAPPGLNVSTIYNEVDKELDFGVLSAENGLFARAYKVCWCQLAPARGHYCDAASEFRAEIGSVRFLCSRRFVDRDQDGICELCPMMFQTAGGWDGMQCVLDGGLFSLTILWYLVGLLLFLACMTSLRFGRTGFVHGVPRLIEDVSRESDTVLVTVVGYHNLTVFNKMQSIPVTLSGTGHFLLDSRGSKSIPFRVRPRSSNTLELLDAEGNSLDFRADSSMGLLQISLPRALLHSTILAVRFPLLAQILLLSAGWAALGLYLMPGPVEVVIVILIPLLLAGMLTCVWFFVLRTSSSLARRLEMFSKELKKRNPHPKACKKGPDRAIAVRDVLELYEKFAAFIKDRNMYYIDPNILRRLTSTRKLSYAELVGPQQVQWFVSHWWGTRFQVYCLALQRHAKAVCETLDPAVWGATSYWICTFSNNQYQITEELGTSHKESSFYLALHSGICRGTCMILDEMAMPLKRSWCLFELLQTITLEQSQVGFKGLLFCTENGVLNFGASTVEMSMQIGERLSTLSLEDAEATTEQDKNMITQLVLQEMESFEKINTVLREHIGHALGICRDRVDDDFDTLFVKLGTLDEDKLQIARARRASEKDTGESPAGMSRSRI</sequence>
<dbReference type="SUPFAM" id="SSF141072">
    <property type="entry name" value="CalX-like"/>
    <property type="match status" value="1"/>
</dbReference>
<feature type="signal peptide" evidence="3">
    <location>
        <begin position="1"/>
        <end position="18"/>
    </location>
</feature>
<feature type="transmembrane region" description="Helical" evidence="2">
    <location>
        <begin position="822"/>
        <end position="844"/>
    </location>
</feature>
<dbReference type="EMBL" id="LSRX01000518">
    <property type="protein sequence ID" value="OLP95054.1"/>
    <property type="molecule type" value="Genomic_DNA"/>
</dbReference>
<dbReference type="OrthoDB" id="411066at2759"/>
<feature type="chain" id="PRO_5013203565" evidence="3">
    <location>
        <begin position="19"/>
        <end position="1163"/>
    </location>
</feature>
<dbReference type="Gene3D" id="2.60.40.2030">
    <property type="match status" value="1"/>
</dbReference>
<keyword evidence="2" id="KW-0812">Transmembrane</keyword>
<protein>
    <submittedName>
        <fullName evidence="4">Uncharacterized protein</fullName>
    </submittedName>
</protein>
<evidence type="ECO:0000256" key="1">
    <source>
        <dbReference type="SAM" id="MobiDB-lite"/>
    </source>
</evidence>
<evidence type="ECO:0000313" key="4">
    <source>
        <dbReference type="EMBL" id="OLP95054.1"/>
    </source>
</evidence>
<keyword evidence="5" id="KW-1185">Reference proteome</keyword>
<proteinExistence type="predicted"/>
<dbReference type="Proteomes" id="UP000186817">
    <property type="component" value="Unassembled WGS sequence"/>
</dbReference>
<dbReference type="InterPro" id="IPR038081">
    <property type="entry name" value="CalX-like_sf"/>
</dbReference>
<feature type="transmembrane region" description="Helical" evidence="2">
    <location>
        <begin position="658"/>
        <end position="677"/>
    </location>
</feature>
<organism evidence="4 5">
    <name type="scientific">Symbiodinium microadriaticum</name>
    <name type="common">Dinoflagellate</name>
    <name type="synonym">Zooxanthella microadriatica</name>
    <dbReference type="NCBI Taxonomy" id="2951"/>
    <lineage>
        <taxon>Eukaryota</taxon>
        <taxon>Sar</taxon>
        <taxon>Alveolata</taxon>
        <taxon>Dinophyceae</taxon>
        <taxon>Suessiales</taxon>
        <taxon>Symbiodiniaceae</taxon>
        <taxon>Symbiodinium</taxon>
    </lineage>
</organism>